<keyword evidence="3" id="KW-1185">Reference proteome</keyword>
<organism evidence="2 3">
    <name type="scientific">Klebsiella phage May</name>
    <dbReference type="NCBI Taxonomy" id="2054272"/>
    <lineage>
        <taxon>Viruses</taxon>
        <taxon>Duplodnaviria</taxon>
        <taxon>Heunggongvirae</taxon>
        <taxon>Uroviricota</taxon>
        <taxon>Caudoviricetes</taxon>
        <taxon>Pantevenvirales</taxon>
        <taxon>Ackermannviridae</taxon>
        <taxon>Taipeivirus</taxon>
        <taxon>Taipeivirus may</taxon>
    </lineage>
</organism>
<dbReference type="Proteomes" id="UP000241345">
    <property type="component" value="Segment"/>
</dbReference>
<name>A0A2H5BNX6_9CAUD</name>
<evidence type="ECO:0000313" key="2">
    <source>
        <dbReference type="EMBL" id="AUG88037.1"/>
    </source>
</evidence>
<feature type="transmembrane region" description="Helical" evidence="1">
    <location>
        <begin position="7"/>
        <end position="24"/>
    </location>
</feature>
<keyword evidence="1" id="KW-1133">Transmembrane helix</keyword>
<reference evidence="2 3" key="2">
    <citation type="journal article" date="2019" name="Microbiol. Resour. Announc.">
        <title>Complete Genome Sequence of Klebsiella pneumoniae Myophage May.</title>
        <authorList>
            <person name="Nguyen K.T."/>
            <person name="Bonasera R."/>
            <person name="Benson G."/>
            <person name="Hernandez-Morales A.C."/>
            <person name="Gill J.J."/>
            <person name="Liu M."/>
        </authorList>
    </citation>
    <scope>NUCLEOTIDE SEQUENCE [LARGE SCALE GENOMIC DNA]</scope>
</reference>
<evidence type="ECO:0000256" key="1">
    <source>
        <dbReference type="SAM" id="Phobius"/>
    </source>
</evidence>
<gene>
    <name evidence="2" type="ORF">CPT_May_123</name>
</gene>
<evidence type="ECO:0000313" key="3">
    <source>
        <dbReference type="Proteomes" id="UP000241345"/>
    </source>
</evidence>
<keyword evidence="1" id="KW-0472">Membrane</keyword>
<feature type="transmembrane region" description="Helical" evidence="1">
    <location>
        <begin position="30"/>
        <end position="49"/>
    </location>
</feature>
<reference evidence="3" key="1">
    <citation type="submission" date="2017-11" db="EMBL/GenBank/DDBJ databases">
        <title>Complete Genome of Klebsiella pneumoniae Myophage May.</title>
        <authorList>
            <person name="Nguyen K."/>
            <person name="Bonasera R."/>
            <person name="Gill J.J."/>
            <person name="Liu M."/>
        </authorList>
    </citation>
    <scope>NUCLEOTIDE SEQUENCE [LARGE SCALE GENOMIC DNA]</scope>
</reference>
<sequence length="56" mass="5980">MKVVVAITFYLSMGIIGIVSGYNIPNMIGLVSSISAGIFLIGTGVYLLIRTCKENK</sequence>
<accession>A0A2H5BNX6</accession>
<dbReference type="EMBL" id="MG428991">
    <property type="protein sequence ID" value="AUG88037.1"/>
    <property type="molecule type" value="Genomic_DNA"/>
</dbReference>
<keyword evidence="1" id="KW-0812">Transmembrane</keyword>
<proteinExistence type="predicted"/>
<protein>
    <submittedName>
        <fullName evidence="2">Uncharacterized protein</fullName>
    </submittedName>
</protein>